<evidence type="ECO:0000256" key="3">
    <source>
        <dbReference type="ARBA" id="ARBA00022475"/>
    </source>
</evidence>
<dbReference type="EMBL" id="SPVG01000046">
    <property type="protein sequence ID" value="TFW28817.1"/>
    <property type="molecule type" value="Genomic_DNA"/>
</dbReference>
<organism evidence="8 9">
    <name type="scientific">Duganella callida</name>
    <dbReference type="NCBI Taxonomy" id="2561932"/>
    <lineage>
        <taxon>Bacteria</taxon>
        <taxon>Pseudomonadati</taxon>
        <taxon>Pseudomonadota</taxon>
        <taxon>Betaproteobacteria</taxon>
        <taxon>Burkholderiales</taxon>
        <taxon>Oxalobacteraceae</taxon>
        <taxon>Telluria group</taxon>
        <taxon>Duganella</taxon>
    </lineage>
</organism>
<evidence type="ECO:0000313" key="8">
    <source>
        <dbReference type="EMBL" id="TFW28817.1"/>
    </source>
</evidence>
<dbReference type="Proteomes" id="UP000297729">
    <property type="component" value="Unassembled WGS sequence"/>
</dbReference>
<feature type="transmembrane region" description="Helical" evidence="7">
    <location>
        <begin position="123"/>
        <end position="145"/>
    </location>
</feature>
<evidence type="ECO:0000256" key="4">
    <source>
        <dbReference type="ARBA" id="ARBA00022692"/>
    </source>
</evidence>
<feature type="transmembrane region" description="Helical" evidence="7">
    <location>
        <begin position="183"/>
        <end position="205"/>
    </location>
</feature>
<dbReference type="GO" id="GO:0005886">
    <property type="term" value="C:plasma membrane"/>
    <property type="evidence" value="ECO:0007669"/>
    <property type="project" value="UniProtKB-SubCell"/>
</dbReference>
<evidence type="ECO:0000256" key="6">
    <source>
        <dbReference type="ARBA" id="ARBA00023136"/>
    </source>
</evidence>
<feature type="transmembrane region" description="Helical" evidence="7">
    <location>
        <begin position="28"/>
        <end position="48"/>
    </location>
</feature>
<keyword evidence="9" id="KW-1185">Reference proteome</keyword>
<feature type="transmembrane region" description="Helical" evidence="7">
    <location>
        <begin position="69"/>
        <end position="87"/>
    </location>
</feature>
<dbReference type="PANTHER" id="PTHR30106">
    <property type="entry name" value="INNER MEMBRANE PROTEIN YEIH-RELATED"/>
    <property type="match status" value="1"/>
</dbReference>
<name>A0A4Y9STK2_9BURK</name>
<evidence type="ECO:0000313" key="9">
    <source>
        <dbReference type="Proteomes" id="UP000297729"/>
    </source>
</evidence>
<keyword evidence="3" id="KW-1003">Cell membrane</keyword>
<feature type="transmembrane region" description="Helical" evidence="7">
    <location>
        <begin position="247"/>
        <end position="264"/>
    </location>
</feature>
<evidence type="ECO:0000256" key="5">
    <source>
        <dbReference type="ARBA" id="ARBA00022989"/>
    </source>
</evidence>
<comment type="subcellular location">
    <subcellularLocation>
        <location evidence="1">Cell membrane</location>
        <topology evidence="1">Multi-pass membrane protein</topology>
    </subcellularLocation>
</comment>
<feature type="transmembrane region" description="Helical" evidence="7">
    <location>
        <begin position="151"/>
        <end position="171"/>
    </location>
</feature>
<feature type="transmembrane region" description="Helical" evidence="7">
    <location>
        <begin position="270"/>
        <end position="294"/>
    </location>
</feature>
<feature type="transmembrane region" description="Helical" evidence="7">
    <location>
        <begin position="93"/>
        <end position="111"/>
    </location>
</feature>
<keyword evidence="5 7" id="KW-1133">Transmembrane helix</keyword>
<evidence type="ECO:0000256" key="7">
    <source>
        <dbReference type="SAM" id="Phobius"/>
    </source>
</evidence>
<protein>
    <submittedName>
        <fullName evidence="8">Putative sulfate exporter family transporter</fullName>
    </submittedName>
</protein>
<sequence>MRTKIIPGLLLCAAVTLAAIGLEKTEAWLFGRAWLESLVLAILLGTTIRTVGRLGPRWDAGIHFSAKTLLELAVLLLGASVSAGAILANGWLLLVGIAAVVVLAILCSYAIGRLSGLPSKLAILIACGNSICGNSAIAAVAPVIDADGQDVAASISFTAVLGVIVVLTLPLMMPLLSLSAMQYGVFAGLTVYAVPQVLAATSAVSLTSAHIGTLVKLVRVLMLGPVVLLLSLFGPRAERQRPALSHLLPWFIVGFLGLMALRTADLIPQLLLAPAHVTSNALTVMSMAALGLGVDARSVLRAGGRVTMVVVLSLAVLSAISLGLIHLLHIA</sequence>
<keyword evidence="6 7" id="KW-0472">Membrane</keyword>
<keyword evidence="4 7" id="KW-0812">Transmembrane</keyword>
<comment type="caution">
    <text evidence="8">The sequence shown here is derived from an EMBL/GenBank/DDBJ whole genome shotgun (WGS) entry which is preliminary data.</text>
</comment>
<dbReference type="Pfam" id="PF03601">
    <property type="entry name" value="Cons_hypoth698"/>
    <property type="match status" value="1"/>
</dbReference>
<dbReference type="OrthoDB" id="9805703at2"/>
<feature type="transmembrane region" description="Helical" evidence="7">
    <location>
        <begin position="306"/>
        <end position="328"/>
    </location>
</feature>
<comment type="similarity">
    <text evidence="2">Belongs to the UPF0324 family.</text>
</comment>
<evidence type="ECO:0000256" key="1">
    <source>
        <dbReference type="ARBA" id="ARBA00004651"/>
    </source>
</evidence>
<dbReference type="AlphaFoldDB" id="A0A4Y9STK2"/>
<dbReference type="InterPro" id="IPR018383">
    <property type="entry name" value="UPF0324_pro"/>
</dbReference>
<evidence type="ECO:0000256" key="2">
    <source>
        <dbReference type="ARBA" id="ARBA00007977"/>
    </source>
</evidence>
<reference evidence="8 9" key="1">
    <citation type="submission" date="2019-03" db="EMBL/GenBank/DDBJ databases">
        <title>Draft Genome Sequence of Duganella callidus sp. nov., a Novel Duganella Species Isolated from Cultivated Soil.</title>
        <authorList>
            <person name="Raths R."/>
            <person name="Peta V."/>
            <person name="Bucking H."/>
        </authorList>
    </citation>
    <scope>NUCLEOTIDE SEQUENCE [LARGE SCALE GENOMIC DNA]</scope>
    <source>
        <strain evidence="8 9">DN04</strain>
    </source>
</reference>
<dbReference type="PANTHER" id="PTHR30106:SF2">
    <property type="entry name" value="UPF0324 INNER MEMBRANE PROTEIN YEIH"/>
    <property type="match status" value="1"/>
</dbReference>
<proteinExistence type="inferred from homology"/>
<feature type="transmembrane region" description="Helical" evidence="7">
    <location>
        <begin position="217"/>
        <end position="235"/>
    </location>
</feature>
<accession>A0A4Y9STK2</accession>
<dbReference type="RefSeq" id="WP_135200476.1">
    <property type="nucleotide sequence ID" value="NZ_SPVG01000046.1"/>
</dbReference>
<gene>
    <name evidence="8" type="ORF">E4L98_05020</name>
</gene>